<feature type="coiled-coil region" evidence="6">
    <location>
        <begin position="533"/>
        <end position="596"/>
    </location>
</feature>
<proteinExistence type="predicted"/>
<protein>
    <submittedName>
        <fullName evidence="8">ABC-type uncharacterized transport system, permease component</fullName>
    </submittedName>
</protein>
<feature type="transmembrane region" description="Helical" evidence="7">
    <location>
        <begin position="316"/>
        <end position="336"/>
    </location>
</feature>
<dbReference type="RefSeq" id="WP_129619872.1">
    <property type="nucleotide sequence ID" value="NZ_LR214938.2"/>
</dbReference>
<evidence type="ECO:0000256" key="3">
    <source>
        <dbReference type="ARBA" id="ARBA00022692"/>
    </source>
</evidence>
<feature type="transmembrane region" description="Helical" evidence="7">
    <location>
        <begin position="111"/>
        <end position="129"/>
    </location>
</feature>
<dbReference type="EMBL" id="LR214939">
    <property type="protein sequence ID" value="VEU56323.1"/>
    <property type="molecule type" value="Genomic_DNA"/>
</dbReference>
<evidence type="ECO:0000256" key="1">
    <source>
        <dbReference type="ARBA" id="ARBA00004651"/>
    </source>
</evidence>
<evidence type="ECO:0000256" key="7">
    <source>
        <dbReference type="SAM" id="Phobius"/>
    </source>
</evidence>
<accession>A0A448ZYL7</accession>
<evidence type="ECO:0000256" key="4">
    <source>
        <dbReference type="ARBA" id="ARBA00022989"/>
    </source>
</evidence>
<feature type="transmembrane region" description="Helical" evidence="7">
    <location>
        <begin position="141"/>
        <end position="159"/>
    </location>
</feature>
<feature type="transmembrane region" description="Helical" evidence="7">
    <location>
        <begin position="357"/>
        <end position="378"/>
    </location>
</feature>
<evidence type="ECO:0000256" key="6">
    <source>
        <dbReference type="SAM" id="Coils"/>
    </source>
</evidence>
<organism evidence="8">
    <name type="scientific">Metamycoplasma salivarium</name>
    <name type="common">Mycoplasma salivarium</name>
    <dbReference type="NCBI Taxonomy" id="2124"/>
    <lineage>
        <taxon>Bacteria</taxon>
        <taxon>Bacillati</taxon>
        <taxon>Mycoplasmatota</taxon>
        <taxon>Mycoplasmoidales</taxon>
        <taxon>Metamycoplasmataceae</taxon>
        <taxon>Metamycoplasma</taxon>
    </lineage>
</organism>
<keyword evidence="3 7" id="KW-0812">Transmembrane</keyword>
<keyword evidence="6" id="KW-0175">Coiled coil</keyword>
<dbReference type="PANTHER" id="PTHR47089">
    <property type="entry name" value="ABC TRANSPORTER, PERMEASE PROTEIN"/>
    <property type="match status" value="1"/>
</dbReference>
<sequence>MSTNVNEKANHTSFVSKLKDFGAKIRGFVKLDQTKKGWRKVMSSIWAIVLGLIVAMIFIAIVSKNNPFLFFSQIVKGFGSYSLPTFYKYLLIFGFSGLACAIGFKSGLFNIGISGQMMISAIFSFSMFVTLNKKNLGADMLFLGLIGTIVLSFLVAMLAGALKAYLNVHEVITTILLNWIIVYLGSFIFSSHSNVFSADKKATFISSEYTGTAKGVFSISDQNVTLFMILGFVLLLVSVFAFWFILRFTTTGYKIKMLGISKTNGKYMGVNDKLLTMLVMGFSGALAGLAGFYLYIFKEGTFVDADVLQPLGFEAIAVSLLALNSPIGVLFTAIFYSTLYNGTIYITLYPLSLKADYIKIITALILYFAAISQILMTFKPGQFLWKLCIKMSYKKYWLLLKLRFIKRKIANLDRNYEVNMHKIRMNICKANEEGMLNKVQLLTKKYENLKTKLLIQEDFLTRKIAKYDEFDVLNVKINQLKLNNKYLYAVNKIQIKEYYATKISLVKKSTVNDKNQKILELKKQRKQDLMSINQKLTSDYEKNNHQVKQLIDEKQRLLNQIKSLSLDTTITFQCDIKQFEINEMSNQQKLQALKKEHNLHKDSFLQLAINKNMTSAQTLEQFSQIAAKKREYDHKSYELGKYENVDIKQQHRAIMRNILLDYKKQVEALYQQFMNEYFYAYFNAKGGKQ</sequence>
<evidence type="ECO:0000313" key="8">
    <source>
        <dbReference type="EMBL" id="VEU56323.1"/>
    </source>
</evidence>
<keyword evidence="5 7" id="KW-0472">Membrane</keyword>
<dbReference type="AlphaFoldDB" id="A0A448ZYL7"/>
<dbReference type="GO" id="GO:0005886">
    <property type="term" value="C:plasma membrane"/>
    <property type="evidence" value="ECO:0007669"/>
    <property type="project" value="UniProtKB-SubCell"/>
</dbReference>
<keyword evidence="8" id="KW-0614">Plasmid</keyword>
<feature type="transmembrane region" description="Helical" evidence="7">
    <location>
        <begin position="171"/>
        <end position="189"/>
    </location>
</feature>
<feature type="transmembrane region" description="Helical" evidence="7">
    <location>
        <begin position="224"/>
        <end position="246"/>
    </location>
</feature>
<dbReference type="Pfam" id="PF02653">
    <property type="entry name" value="BPD_transp_2"/>
    <property type="match status" value="1"/>
</dbReference>
<name>A0A448ZYL7_METSV</name>
<feature type="transmembrane region" description="Helical" evidence="7">
    <location>
        <begin position="45"/>
        <end position="63"/>
    </location>
</feature>
<feature type="transmembrane region" description="Helical" evidence="7">
    <location>
        <begin position="274"/>
        <end position="296"/>
    </location>
</feature>
<keyword evidence="4 7" id="KW-1133">Transmembrane helix</keyword>
<dbReference type="InterPro" id="IPR001851">
    <property type="entry name" value="ABC_transp_permease"/>
</dbReference>
<comment type="subcellular location">
    <subcellularLocation>
        <location evidence="1">Cell membrane</location>
        <topology evidence="1">Multi-pass membrane protein</topology>
    </subcellularLocation>
</comment>
<reference evidence="8" key="1">
    <citation type="submission" date="2019-01" db="EMBL/GenBank/DDBJ databases">
        <authorList>
            <consortium name="Pathogen Informatics"/>
        </authorList>
    </citation>
    <scope>NUCLEOTIDE SEQUENCE [LARGE SCALE GENOMIC DNA]</scope>
    <source>
        <strain evidence="8">NCTC10113</strain>
    </source>
</reference>
<dbReference type="CDD" id="cd06580">
    <property type="entry name" value="TM_PBP1_transp_TpRbsC_like"/>
    <property type="match status" value="1"/>
</dbReference>
<dbReference type="GO" id="GO:0022857">
    <property type="term" value="F:transmembrane transporter activity"/>
    <property type="evidence" value="ECO:0007669"/>
    <property type="project" value="InterPro"/>
</dbReference>
<dbReference type="PANTHER" id="PTHR47089:SF1">
    <property type="entry name" value="GUANOSINE ABC TRANSPORTER PERMEASE PROTEIN NUPP"/>
    <property type="match status" value="1"/>
</dbReference>
<feature type="transmembrane region" description="Helical" evidence="7">
    <location>
        <begin position="86"/>
        <end position="104"/>
    </location>
</feature>
<gene>
    <name evidence="8" type="ORF">NCTC10113_01227</name>
</gene>
<evidence type="ECO:0000256" key="5">
    <source>
        <dbReference type="ARBA" id="ARBA00023136"/>
    </source>
</evidence>
<evidence type="ECO:0000256" key="2">
    <source>
        <dbReference type="ARBA" id="ARBA00022475"/>
    </source>
</evidence>
<keyword evidence="2" id="KW-1003">Cell membrane</keyword>
<geneLocation type="plasmid" evidence="8">
    <name>2</name>
</geneLocation>